<protein>
    <submittedName>
        <fullName evidence="3">Uncharacterized protein</fullName>
    </submittedName>
</protein>
<organism evidence="3 4">
    <name type="scientific">Dietzia cinnamea</name>
    <dbReference type="NCBI Taxonomy" id="321318"/>
    <lineage>
        <taxon>Bacteria</taxon>
        <taxon>Bacillati</taxon>
        <taxon>Actinomycetota</taxon>
        <taxon>Actinomycetes</taxon>
        <taxon>Mycobacteriales</taxon>
        <taxon>Dietziaceae</taxon>
        <taxon>Dietzia</taxon>
    </lineage>
</organism>
<evidence type="ECO:0000256" key="2">
    <source>
        <dbReference type="SAM" id="SignalP"/>
    </source>
</evidence>
<evidence type="ECO:0000313" key="4">
    <source>
        <dbReference type="Proteomes" id="UP001206890"/>
    </source>
</evidence>
<feature type="chain" id="PRO_5043476249" evidence="2">
    <location>
        <begin position="36"/>
        <end position="444"/>
    </location>
</feature>
<feature type="compositionally biased region" description="Low complexity" evidence="1">
    <location>
        <begin position="308"/>
        <end position="341"/>
    </location>
</feature>
<sequence>MRARLARPRRIVRGRLVAPVAAAAAVALVGGVVVAAPDAPTVNGDVQTVAGSSSSASPLIVTGFTAGGAEVSVDIQELASGVHAGIQIENVVGLPAGLTYADGKISGKTAAGGTHHITVIGNVNGAPVSIPATLVVNNADGTAPAGASGGSTAAVEGLLGGQAEAGGQVTTGSDGTDAILGTVAGIVSALGGDAGSVTELATGSTGQGGTTPVSPGAPEGPTGPLGSAANGELGLGSLSNGAPEAPENGTPENETPENGTPDVKAPTTGSLGLPGSSATGEVTGGANGGLDTQSLGPLAPLGSLIDAGTETGSTTDGGTQPAGSTTTGGTTTGGELTTGAELTGGGEITVPGSSFPTDTGSLGALAPGLALTGAAMLGLAGLSLALNGGSSTPGSTAILPALPGSTTTGATTNGGSSGSTAPTVAAGAPRTVQAPGPTVANGRG</sequence>
<dbReference type="EMBL" id="JALXTC010000096">
    <property type="protein sequence ID" value="MCT2119007.1"/>
    <property type="molecule type" value="Genomic_DNA"/>
</dbReference>
<feature type="region of interest" description="Disordered" evidence="1">
    <location>
        <begin position="198"/>
        <end position="351"/>
    </location>
</feature>
<gene>
    <name evidence="3" type="ORF">M3D93_14830</name>
</gene>
<comment type="caution">
    <text evidence="3">The sequence shown here is derived from an EMBL/GenBank/DDBJ whole genome shotgun (WGS) entry which is preliminary data.</text>
</comment>
<evidence type="ECO:0000313" key="3">
    <source>
        <dbReference type="EMBL" id="MCT2119007.1"/>
    </source>
</evidence>
<keyword evidence="2" id="KW-0732">Signal</keyword>
<accession>A0AAW5QB41</accession>
<proteinExistence type="predicted"/>
<feature type="compositionally biased region" description="Low complexity" evidence="1">
    <location>
        <begin position="225"/>
        <end position="261"/>
    </location>
</feature>
<name>A0AAW5QB41_9ACTN</name>
<feature type="compositionally biased region" description="Low complexity" evidence="1">
    <location>
        <begin position="403"/>
        <end position="423"/>
    </location>
</feature>
<evidence type="ECO:0000256" key="1">
    <source>
        <dbReference type="SAM" id="MobiDB-lite"/>
    </source>
</evidence>
<dbReference type="RefSeq" id="WP_070722714.1">
    <property type="nucleotide sequence ID" value="NZ_JALXRO010000102.1"/>
</dbReference>
<dbReference type="Proteomes" id="UP001206890">
    <property type="component" value="Unassembled WGS sequence"/>
</dbReference>
<reference evidence="3" key="1">
    <citation type="submission" date="2022-04" db="EMBL/GenBank/DDBJ databases">
        <title>Human microbiome associated bacterial genomes.</title>
        <authorList>
            <person name="Sandstrom S."/>
            <person name="Salamzade R."/>
            <person name="Kalan L.R."/>
        </authorList>
    </citation>
    <scope>NUCLEOTIDE SEQUENCE</scope>
    <source>
        <strain evidence="3">P3-SID1762</strain>
    </source>
</reference>
<dbReference type="AlphaFoldDB" id="A0AAW5QB41"/>
<feature type="signal peptide" evidence="2">
    <location>
        <begin position="1"/>
        <end position="35"/>
    </location>
</feature>
<feature type="region of interest" description="Disordered" evidence="1">
    <location>
        <begin position="397"/>
        <end position="444"/>
    </location>
</feature>